<keyword evidence="8" id="KW-1185">Reference proteome</keyword>
<dbReference type="EMBL" id="CP031264">
    <property type="protein sequence ID" value="AXI81106.1"/>
    <property type="molecule type" value="Genomic_DNA"/>
</dbReference>
<feature type="transmembrane region" description="Helical" evidence="6">
    <location>
        <begin position="165"/>
        <end position="184"/>
    </location>
</feature>
<evidence type="ECO:0000313" key="7">
    <source>
        <dbReference type="EMBL" id="AXI81106.1"/>
    </source>
</evidence>
<dbReference type="CDD" id="cd06581">
    <property type="entry name" value="TM_PBP1_LivM_like"/>
    <property type="match status" value="1"/>
</dbReference>
<dbReference type="AlphaFoldDB" id="A0A345T551"/>
<feature type="transmembrane region" description="Helical" evidence="6">
    <location>
        <begin position="42"/>
        <end position="61"/>
    </location>
</feature>
<dbReference type="OrthoDB" id="9814461at2"/>
<reference evidence="8" key="1">
    <citation type="submission" date="2018-07" db="EMBL/GenBank/DDBJ databases">
        <title>Streptacidiphilus bronchialis DSM 106435 chromosome.</title>
        <authorList>
            <person name="Batra D."/>
            <person name="Gulvik C.A."/>
        </authorList>
    </citation>
    <scope>NUCLEOTIDE SEQUENCE [LARGE SCALE GENOMIC DNA]</scope>
    <source>
        <strain evidence="8">DSM 106435</strain>
    </source>
</reference>
<evidence type="ECO:0000256" key="1">
    <source>
        <dbReference type="ARBA" id="ARBA00004651"/>
    </source>
</evidence>
<sequence>MLLVLVAAPFYLGEFWMQLGVFALAAVVGAIGLSIQVGVAGQLSLAHALFLGSGAYLYAFLGSGGEGQVAGLGWPTALAAIGAVGLTALLGAALSPIAGRLRGLYLGVASIGLVFLAQHVLIRVTPLSGGSAGRAVPPLSVGGFELSDSSPLTVLGVPLGGLEKLWFLGLAVAVVGYAAARRIVGGRPGLALHMVRESEIGAAAMGVRVGRAKATAFVLAAVYGGTAGVLIALGSRWIVPDSFGYSASVEYLVMIIIGGLSSVRGAVAGAAFVSVLPLLLSRYVDSVPFLGAGGGIDGPMLAAFLYAALLVVVIMFAPGGLNSLLTALTGRSDTRTEQLP</sequence>
<dbReference type="InterPro" id="IPR001851">
    <property type="entry name" value="ABC_transp_permease"/>
</dbReference>
<feature type="transmembrane region" description="Helical" evidence="6">
    <location>
        <begin position="301"/>
        <end position="321"/>
    </location>
</feature>
<keyword evidence="2" id="KW-1003">Cell membrane</keyword>
<protein>
    <submittedName>
        <fullName evidence="7">Branched-chain amino acid ABC transporter permease</fullName>
    </submittedName>
</protein>
<feature type="transmembrane region" description="Helical" evidence="6">
    <location>
        <begin position="214"/>
        <end position="239"/>
    </location>
</feature>
<evidence type="ECO:0000256" key="3">
    <source>
        <dbReference type="ARBA" id="ARBA00022692"/>
    </source>
</evidence>
<evidence type="ECO:0000256" key="6">
    <source>
        <dbReference type="SAM" id="Phobius"/>
    </source>
</evidence>
<proteinExistence type="predicted"/>
<feature type="transmembrane region" description="Helical" evidence="6">
    <location>
        <begin position="73"/>
        <end position="92"/>
    </location>
</feature>
<dbReference type="PANTHER" id="PTHR30482">
    <property type="entry name" value="HIGH-AFFINITY BRANCHED-CHAIN AMINO ACID TRANSPORT SYSTEM PERMEASE"/>
    <property type="match status" value="1"/>
</dbReference>
<gene>
    <name evidence="7" type="ORF">C7M71_002590</name>
</gene>
<keyword evidence="5 6" id="KW-0472">Membrane</keyword>
<dbReference type="InterPro" id="IPR043428">
    <property type="entry name" value="LivM-like"/>
</dbReference>
<feature type="transmembrane region" description="Helical" evidence="6">
    <location>
        <begin position="251"/>
        <end position="280"/>
    </location>
</feature>
<keyword evidence="3 6" id="KW-0812">Transmembrane</keyword>
<feature type="transmembrane region" description="Helical" evidence="6">
    <location>
        <begin position="104"/>
        <end position="122"/>
    </location>
</feature>
<evidence type="ECO:0000313" key="8">
    <source>
        <dbReference type="Proteomes" id="UP000249340"/>
    </source>
</evidence>
<dbReference type="Proteomes" id="UP000249340">
    <property type="component" value="Chromosome"/>
</dbReference>
<dbReference type="GO" id="GO:0015658">
    <property type="term" value="F:branched-chain amino acid transmembrane transporter activity"/>
    <property type="evidence" value="ECO:0007669"/>
    <property type="project" value="InterPro"/>
</dbReference>
<keyword evidence="4 6" id="KW-1133">Transmembrane helix</keyword>
<dbReference type="KEGG" id="stri:C7M71_002590"/>
<evidence type="ECO:0000256" key="5">
    <source>
        <dbReference type="ARBA" id="ARBA00023136"/>
    </source>
</evidence>
<evidence type="ECO:0000256" key="4">
    <source>
        <dbReference type="ARBA" id="ARBA00022989"/>
    </source>
</evidence>
<comment type="subcellular location">
    <subcellularLocation>
        <location evidence="1">Cell membrane</location>
        <topology evidence="1">Multi-pass membrane protein</topology>
    </subcellularLocation>
</comment>
<dbReference type="GO" id="GO:0005886">
    <property type="term" value="C:plasma membrane"/>
    <property type="evidence" value="ECO:0007669"/>
    <property type="project" value="UniProtKB-SubCell"/>
</dbReference>
<accession>A0A345T551</accession>
<evidence type="ECO:0000256" key="2">
    <source>
        <dbReference type="ARBA" id="ARBA00022475"/>
    </source>
</evidence>
<dbReference type="Pfam" id="PF02653">
    <property type="entry name" value="BPD_transp_2"/>
    <property type="match status" value="1"/>
</dbReference>
<name>A0A345T551_9ACTN</name>
<organism evidence="7 8">
    <name type="scientific">Peterkaempfera bronchialis</name>
    <dbReference type="NCBI Taxonomy" id="2126346"/>
    <lineage>
        <taxon>Bacteria</taxon>
        <taxon>Bacillati</taxon>
        <taxon>Actinomycetota</taxon>
        <taxon>Actinomycetes</taxon>
        <taxon>Kitasatosporales</taxon>
        <taxon>Streptomycetaceae</taxon>
        <taxon>Peterkaempfera</taxon>
    </lineage>
</organism>
<feature type="transmembrane region" description="Helical" evidence="6">
    <location>
        <begin position="15"/>
        <end position="35"/>
    </location>
</feature>
<dbReference type="PANTHER" id="PTHR30482:SF5">
    <property type="entry name" value="ABC TRANSPORTER PERMEASE PROTEIN"/>
    <property type="match status" value="1"/>
</dbReference>